<feature type="compositionally biased region" description="Polar residues" evidence="1">
    <location>
        <begin position="43"/>
        <end position="52"/>
    </location>
</feature>
<dbReference type="Proteomes" id="UP000727407">
    <property type="component" value="Unassembled WGS sequence"/>
</dbReference>
<evidence type="ECO:0000313" key="2">
    <source>
        <dbReference type="EMBL" id="KAF5893548.1"/>
    </source>
</evidence>
<sequence>MTQVVPMISKTLGALIECTEARSLRRGPSKPTAPLHHPPPASLSISTNLAVP</sequence>
<evidence type="ECO:0000256" key="1">
    <source>
        <dbReference type="SAM" id="MobiDB-lite"/>
    </source>
</evidence>
<evidence type="ECO:0000313" key="3">
    <source>
        <dbReference type="Proteomes" id="UP000727407"/>
    </source>
</evidence>
<protein>
    <submittedName>
        <fullName evidence="2">Protein WEAK CHLOROPLAST MOVEMENT UNDER BLUE LIGHT-like 3</fullName>
    </submittedName>
</protein>
<gene>
    <name evidence="2" type="primary">Spint1</name>
    <name evidence="2" type="ORF">DAT39_016741</name>
</gene>
<keyword evidence="3" id="KW-1185">Reference proteome</keyword>
<dbReference type="AlphaFoldDB" id="A0A8J4TMJ9"/>
<name>A0A8J4TMJ9_CLAMG</name>
<feature type="region of interest" description="Disordered" evidence="1">
    <location>
        <begin position="22"/>
        <end position="52"/>
    </location>
</feature>
<accession>A0A8J4TMJ9</accession>
<proteinExistence type="predicted"/>
<organism evidence="2 3">
    <name type="scientific">Clarias magur</name>
    <name type="common">Asian catfish</name>
    <name type="synonym">Macropteronotus magur</name>
    <dbReference type="NCBI Taxonomy" id="1594786"/>
    <lineage>
        <taxon>Eukaryota</taxon>
        <taxon>Metazoa</taxon>
        <taxon>Chordata</taxon>
        <taxon>Craniata</taxon>
        <taxon>Vertebrata</taxon>
        <taxon>Euteleostomi</taxon>
        <taxon>Actinopterygii</taxon>
        <taxon>Neopterygii</taxon>
        <taxon>Teleostei</taxon>
        <taxon>Ostariophysi</taxon>
        <taxon>Siluriformes</taxon>
        <taxon>Clariidae</taxon>
        <taxon>Clarias</taxon>
    </lineage>
</organism>
<dbReference type="EMBL" id="QNUK01000428">
    <property type="protein sequence ID" value="KAF5893548.1"/>
    <property type="molecule type" value="Genomic_DNA"/>
</dbReference>
<comment type="caution">
    <text evidence="2">The sequence shown here is derived from an EMBL/GenBank/DDBJ whole genome shotgun (WGS) entry which is preliminary data.</text>
</comment>
<reference evidence="2" key="1">
    <citation type="submission" date="2020-07" db="EMBL/GenBank/DDBJ databases">
        <title>Clarias magur genome sequencing, assembly and annotation.</title>
        <authorList>
            <person name="Kushwaha B."/>
            <person name="Kumar R."/>
            <person name="Das P."/>
            <person name="Joshi C.G."/>
            <person name="Kumar D."/>
            <person name="Nagpure N.S."/>
            <person name="Pandey M."/>
            <person name="Agarwal S."/>
            <person name="Srivastava S."/>
            <person name="Singh M."/>
            <person name="Sahoo L."/>
            <person name="Jayasankar P."/>
            <person name="Meher P.K."/>
            <person name="Koringa P.G."/>
            <person name="Iquebal M.A."/>
            <person name="Das S.P."/>
            <person name="Bit A."/>
            <person name="Patnaik S."/>
            <person name="Patel N."/>
            <person name="Shah T.M."/>
            <person name="Hinsu A."/>
            <person name="Jena J.K."/>
        </authorList>
    </citation>
    <scope>NUCLEOTIDE SEQUENCE</scope>
    <source>
        <strain evidence="2">CIFAMagur01</strain>
        <tissue evidence="2">Testis</tissue>
    </source>
</reference>